<organism evidence="2 3">
    <name type="scientific">Ditylenchus dipsaci</name>
    <dbReference type="NCBI Taxonomy" id="166011"/>
    <lineage>
        <taxon>Eukaryota</taxon>
        <taxon>Metazoa</taxon>
        <taxon>Ecdysozoa</taxon>
        <taxon>Nematoda</taxon>
        <taxon>Chromadorea</taxon>
        <taxon>Rhabditida</taxon>
        <taxon>Tylenchina</taxon>
        <taxon>Tylenchomorpha</taxon>
        <taxon>Sphaerularioidea</taxon>
        <taxon>Anguinidae</taxon>
        <taxon>Anguininae</taxon>
        <taxon>Ditylenchus</taxon>
    </lineage>
</organism>
<proteinExistence type="predicted"/>
<evidence type="ECO:0000313" key="2">
    <source>
        <dbReference type="Proteomes" id="UP000887574"/>
    </source>
</evidence>
<accession>A0A915D7D5</accession>
<protein>
    <submittedName>
        <fullName evidence="3">Uncharacterized protein</fullName>
    </submittedName>
</protein>
<dbReference type="Proteomes" id="UP000887574">
    <property type="component" value="Unplaced"/>
</dbReference>
<dbReference type="AlphaFoldDB" id="A0A915D7D5"/>
<feature type="compositionally biased region" description="Low complexity" evidence="1">
    <location>
        <begin position="97"/>
        <end position="126"/>
    </location>
</feature>
<evidence type="ECO:0000313" key="3">
    <source>
        <dbReference type="WBParaSite" id="jg16507"/>
    </source>
</evidence>
<feature type="region of interest" description="Disordered" evidence="1">
    <location>
        <begin position="68"/>
        <end position="139"/>
    </location>
</feature>
<reference evidence="3" key="1">
    <citation type="submission" date="2022-11" db="UniProtKB">
        <authorList>
            <consortium name="WormBaseParasite"/>
        </authorList>
    </citation>
    <scope>IDENTIFICATION</scope>
</reference>
<keyword evidence="2" id="KW-1185">Reference proteome</keyword>
<sequence length="146" mass="15870">MRLEWVSYLIDWCVPAYCWSPLSNYPFYISVAIDATTTSTCEKRKGIDFVMCLCGAIETATIHAAQIISPPTSHSADTRADQPDSPVQRQPQSGLIAAPSTPAGSSASPVKTTTVTTEKPNNTLTTASSQQHHHPPLIQPLFHHLL</sequence>
<dbReference type="WBParaSite" id="jg16507">
    <property type="protein sequence ID" value="jg16507"/>
    <property type="gene ID" value="jg16507"/>
</dbReference>
<name>A0A915D7D5_9BILA</name>
<evidence type="ECO:0000256" key="1">
    <source>
        <dbReference type="SAM" id="MobiDB-lite"/>
    </source>
</evidence>